<feature type="domain" description="Porphobilinogen deaminase C-terminal" evidence="10">
    <location>
        <begin position="234"/>
        <end position="303"/>
    </location>
</feature>
<evidence type="ECO:0000256" key="6">
    <source>
        <dbReference type="ARBA" id="ARBA00023244"/>
    </source>
</evidence>
<keyword evidence="5 8" id="KW-0808">Transferase</keyword>
<dbReference type="UniPathway" id="UPA00251">
    <property type="reaction ID" value="UER00319"/>
</dbReference>
<dbReference type="InterPro" id="IPR036803">
    <property type="entry name" value="Porphobilinogen_deaminase_C_sf"/>
</dbReference>
<feature type="modified residue" description="S-(dipyrrolylmethanemethyl)cysteine" evidence="8">
    <location>
        <position position="250"/>
    </location>
</feature>
<dbReference type="SUPFAM" id="SSF53850">
    <property type="entry name" value="Periplasmic binding protein-like II"/>
    <property type="match status" value="1"/>
</dbReference>
<evidence type="ECO:0000256" key="5">
    <source>
        <dbReference type="ARBA" id="ARBA00022679"/>
    </source>
</evidence>
<dbReference type="SUPFAM" id="SSF54782">
    <property type="entry name" value="Porphobilinogen deaminase (hydroxymethylbilane synthase), C-terminal domain"/>
    <property type="match status" value="1"/>
</dbReference>
<evidence type="ECO:0000259" key="10">
    <source>
        <dbReference type="Pfam" id="PF03900"/>
    </source>
</evidence>
<comment type="pathway">
    <text evidence="2">Porphyrin-containing compound metabolism; protoporphyrin-IX biosynthesis; coproporphyrinogen-III from 5-aminolevulinate: step 2/4.</text>
</comment>
<proteinExistence type="inferred from homology"/>
<keyword evidence="12" id="KW-1185">Reference proteome</keyword>
<dbReference type="NCBIfam" id="TIGR00212">
    <property type="entry name" value="hemC"/>
    <property type="match status" value="1"/>
</dbReference>
<dbReference type="HAMAP" id="MF_00260">
    <property type="entry name" value="Porphobil_deam"/>
    <property type="match status" value="1"/>
</dbReference>
<dbReference type="GO" id="GO:0004418">
    <property type="term" value="F:hydroxymethylbilane synthase activity"/>
    <property type="evidence" value="ECO:0007669"/>
    <property type="project" value="UniProtKB-UniRule"/>
</dbReference>
<dbReference type="FunFam" id="3.30.160.40:FF:000002">
    <property type="entry name" value="Porphobilinogen deaminase"/>
    <property type="match status" value="1"/>
</dbReference>
<dbReference type="EC" id="2.5.1.61" evidence="8"/>
<dbReference type="InterPro" id="IPR022417">
    <property type="entry name" value="Porphobilin_deaminase_N"/>
</dbReference>
<evidence type="ECO:0000313" key="12">
    <source>
        <dbReference type="Proteomes" id="UP000186819"/>
    </source>
</evidence>
<evidence type="ECO:0000256" key="7">
    <source>
        <dbReference type="ARBA" id="ARBA00048169"/>
    </source>
</evidence>
<gene>
    <name evidence="8" type="primary">hemC</name>
    <name evidence="11" type="ORF">SAMN05421829_104152</name>
</gene>
<dbReference type="InterPro" id="IPR000860">
    <property type="entry name" value="HemC"/>
</dbReference>
<organism evidence="11 12">
    <name type="scientific">Aromatoleum tolulyticum</name>
    <dbReference type="NCBI Taxonomy" id="34027"/>
    <lineage>
        <taxon>Bacteria</taxon>
        <taxon>Pseudomonadati</taxon>
        <taxon>Pseudomonadota</taxon>
        <taxon>Betaproteobacteria</taxon>
        <taxon>Rhodocyclales</taxon>
        <taxon>Rhodocyclaceae</taxon>
        <taxon>Aromatoleum</taxon>
    </lineage>
</organism>
<comment type="cofactor">
    <cofactor evidence="8">
        <name>dipyrromethane</name>
        <dbReference type="ChEBI" id="CHEBI:60342"/>
    </cofactor>
    <text evidence="8">Binds 1 dipyrromethane group covalently.</text>
</comment>
<dbReference type="Pfam" id="PF01379">
    <property type="entry name" value="Porphobil_deam"/>
    <property type="match status" value="1"/>
</dbReference>
<dbReference type="STRING" id="34027.SAMN05421829_104152"/>
<dbReference type="AlphaFoldDB" id="A0A1N6SMU9"/>
<dbReference type="PIRSF" id="PIRSF001438">
    <property type="entry name" value="4pyrrol_synth_OHMeBilane_synth"/>
    <property type="match status" value="1"/>
</dbReference>
<dbReference type="PROSITE" id="PS00533">
    <property type="entry name" value="PORPHOBILINOGEN_DEAM"/>
    <property type="match status" value="1"/>
</dbReference>
<name>A0A1N6SMU9_9RHOO</name>
<comment type="catalytic activity">
    <reaction evidence="7 8">
        <text>4 porphobilinogen + H2O = hydroxymethylbilane + 4 NH4(+)</text>
        <dbReference type="Rhea" id="RHEA:13185"/>
        <dbReference type="ChEBI" id="CHEBI:15377"/>
        <dbReference type="ChEBI" id="CHEBI:28938"/>
        <dbReference type="ChEBI" id="CHEBI:57845"/>
        <dbReference type="ChEBI" id="CHEBI:58126"/>
        <dbReference type="EC" id="2.5.1.61"/>
    </reaction>
</comment>
<dbReference type="PANTHER" id="PTHR11557:SF0">
    <property type="entry name" value="PORPHOBILINOGEN DEAMINASE"/>
    <property type="match status" value="1"/>
</dbReference>
<sequence>MSATSAEFTPPERIVIATRESRLALWQAEHVKARLEALYPGCRVELLGMTTRGDQILDRPLAKVGGKGLFVKELEAALLEGRADIAVHSMKDVPMQLAEPFALPCISEREVPLDAFVSPRYASLDELPPGAVVGTSSLRRESQLHAMYPMLAVTSLRGNLDTRLRKLDEGQYDAIILAAAGLKRLGLADRIRSELPSEVSLPAAGQGALGIECLASRKDVAAWLAPLNDADTSACVRAERAVSRALAGSCEVPLGAYAEIRAGKLWLRGFVALPDGSRIVRAELEGNPADCETLGLALAADLREQGAEDILAQIG</sequence>
<comment type="subunit">
    <text evidence="4 8">Monomer.</text>
</comment>
<evidence type="ECO:0000259" key="9">
    <source>
        <dbReference type="Pfam" id="PF01379"/>
    </source>
</evidence>
<dbReference type="GO" id="GO:0006782">
    <property type="term" value="P:protoporphyrinogen IX biosynthetic process"/>
    <property type="evidence" value="ECO:0007669"/>
    <property type="project" value="UniProtKB-UniRule"/>
</dbReference>
<dbReference type="GO" id="GO:0005737">
    <property type="term" value="C:cytoplasm"/>
    <property type="evidence" value="ECO:0007669"/>
    <property type="project" value="UniProtKB-UniRule"/>
</dbReference>
<dbReference type="FunFam" id="3.40.190.10:FF:000005">
    <property type="entry name" value="Porphobilinogen deaminase"/>
    <property type="match status" value="1"/>
</dbReference>
<dbReference type="FunFam" id="3.40.190.10:FF:000004">
    <property type="entry name" value="Porphobilinogen deaminase"/>
    <property type="match status" value="1"/>
</dbReference>
<dbReference type="Gene3D" id="3.30.160.40">
    <property type="entry name" value="Porphobilinogen deaminase, C-terminal domain"/>
    <property type="match status" value="1"/>
</dbReference>
<keyword evidence="6 8" id="KW-0627">Porphyrin biosynthesis</keyword>
<protein>
    <recommendedName>
        <fullName evidence="8">Porphobilinogen deaminase</fullName>
        <shortName evidence="8">PBG</shortName>
        <ecNumber evidence="8">2.5.1.61</ecNumber>
    </recommendedName>
    <alternativeName>
        <fullName evidence="8">Hydroxymethylbilane synthase</fullName>
        <shortName evidence="8">HMBS</shortName>
    </alternativeName>
    <alternativeName>
        <fullName evidence="8">Pre-uroporphyrinogen synthase</fullName>
    </alternativeName>
</protein>
<dbReference type="Proteomes" id="UP000186819">
    <property type="component" value="Unassembled WGS sequence"/>
</dbReference>
<dbReference type="PANTHER" id="PTHR11557">
    <property type="entry name" value="PORPHOBILINOGEN DEAMINASE"/>
    <property type="match status" value="1"/>
</dbReference>
<evidence type="ECO:0000256" key="3">
    <source>
        <dbReference type="ARBA" id="ARBA00005638"/>
    </source>
</evidence>
<dbReference type="EMBL" id="FTMD01000004">
    <property type="protein sequence ID" value="SIQ42463.1"/>
    <property type="molecule type" value="Genomic_DNA"/>
</dbReference>
<comment type="miscellaneous">
    <text evidence="8">The porphobilinogen subunits are added to the dipyrromethane group.</text>
</comment>
<dbReference type="Pfam" id="PF03900">
    <property type="entry name" value="Porphobil_deamC"/>
    <property type="match status" value="1"/>
</dbReference>
<evidence type="ECO:0000256" key="1">
    <source>
        <dbReference type="ARBA" id="ARBA00002869"/>
    </source>
</evidence>
<dbReference type="InterPro" id="IPR022418">
    <property type="entry name" value="Porphobilinogen_deaminase_C"/>
</dbReference>
<comment type="function">
    <text evidence="1 8">Tetrapolymerization of the monopyrrole PBG into the hydroxymethylbilane pre-uroporphyrinogen in several discrete steps.</text>
</comment>
<evidence type="ECO:0000256" key="8">
    <source>
        <dbReference type="HAMAP-Rule" id="MF_00260"/>
    </source>
</evidence>
<accession>A0A1N6SMU9</accession>
<dbReference type="CDD" id="cd13646">
    <property type="entry name" value="PBP2_EcHMBS_like"/>
    <property type="match status" value="1"/>
</dbReference>
<dbReference type="Gene3D" id="3.40.190.10">
    <property type="entry name" value="Periplasmic binding protein-like II"/>
    <property type="match status" value="2"/>
</dbReference>
<dbReference type="RefSeq" id="WP_076601507.1">
    <property type="nucleotide sequence ID" value="NZ_FTMD01000004.1"/>
</dbReference>
<feature type="domain" description="Porphobilinogen deaminase N-terminal" evidence="9">
    <location>
        <begin position="14"/>
        <end position="220"/>
    </location>
</feature>
<reference evidence="12" key="1">
    <citation type="submission" date="2017-01" db="EMBL/GenBank/DDBJ databases">
        <authorList>
            <person name="Varghese N."/>
            <person name="Submissions S."/>
        </authorList>
    </citation>
    <scope>NUCLEOTIDE SEQUENCE [LARGE SCALE GENOMIC DNA]</scope>
    <source>
        <strain evidence="12">ATCC 51758</strain>
    </source>
</reference>
<dbReference type="InterPro" id="IPR022419">
    <property type="entry name" value="Porphobilin_deaminase_cofac_BS"/>
</dbReference>
<dbReference type="OrthoDB" id="9810298at2"/>
<evidence type="ECO:0000313" key="11">
    <source>
        <dbReference type="EMBL" id="SIQ42463.1"/>
    </source>
</evidence>
<evidence type="ECO:0000256" key="2">
    <source>
        <dbReference type="ARBA" id="ARBA00004735"/>
    </source>
</evidence>
<dbReference type="PRINTS" id="PR00151">
    <property type="entry name" value="PORPHBDMNASE"/>
</dbReference>
<evidence type="ECO:0000256" key="4">
    <source>
        <dbReference type="ARBA" id="ARBA00011245"/>
    </source>
</evidence>
<comment type="similarity">
    <text evidence="3 8">Belongs to the HMBS family.</text>
</comment>